<dbReference type="InterPro" id="IPR031965">
    <property type="entry name" value="CBM26"/>
</dbReference>
<feature type="domain" description="YDG" evidence="4">
    <location>
        <begin position="2075"/>
        <end position="2149"/>
    </location>
</feature>
<dbReference type="NCBIfam" id="TIGR04183">
    <property type="entry name" value="Por_Secre_tail"/>
    <property type="match status" value="1"/>
</dbReference>
<evidence type="ECO:0000256" key="1">
    <source>
        <dbReference type="ARBA" id="ARBA00022729"/>
    </source>
</evidence>
<gene>
    <name evidence="6" type="ORF">F6464_10860</name>
</gene>
<organism evidence="6 7">
    <name type="scientific">Flavobacterium luteum</name>
    <dbReference type="NCBI Taxonomy" id="2026654"/>
    <lineage>
        <taxon>Bacteria</taxon>
        <taxon>Pseudomonadati</taxon>
        <taxon>Bacteroidota</taxon>
        <taxon>Flavobacteriia</taxon>
        <taxon>Flavobacteriales</taxon>
        <taxon>Flavobacteriaceae</taxon>
        <taxon>Flavobacterium</taxon>
    </lineage>
</organism>
<keyword evidence="7" id="KW-1185">Reference proteome</keyword>
<dbReference type="Pfam" id="PF18657">
    <property type="entry name" value="YDG"/>
    <property type="match status" value="3"/>
</dbReference>
<keyword evidence="2" id="KW-1133">Transmembrane helix</keyword>
<dbReference type="InterPro" id="IPR036116">
    <property type="entry name" value="FN3_sf"/>
</dbReference>
<dbReference type="Pfam" id="PF16738">
    <property type="entry name" value="CBM26"/>
    <property type="match status" value="1"/>
</dbReference>
<keyword evidence="2" id="KW-0812">Transmembrane</keyword>
<feature type="domain" description="YDG" evidence="4">
    <location>
        <begin position="2158"/>
        <end position="2236"/>
    </location>
</feature>
<evidence type="ECO:0000259" key="4">
    <source>
        <dbReference type="Pfam" id="PF18657"/>
    </source>
</evidence>
<comment type="caution">
    <text evidence="6">The sequence shown here is derived from an EMBL/GenBank/DDBJ whole genome shotgun (WGS) entry which is preliminary data.</text>
</comment>
<dbReference type="InterPro" id="IPR026444">
    <property type="entry name" value="Secre_tail"/>
</dbReference>
<protein>
    <submittedName>
        <fullName evidence="6">Starch-binding protein</fullName>
    </submittedName>
</protein>
<keyword evidence="1" id="KW-0732">Signal</keyword>
<name>A0A7J5ADI0_9FLAO</name>
<dbReference type="Proteomes" id="UP000490922">
    <property type="component" value="Unassembled WGS sequence"/>
</dbReference>
<evidence type="ECO:0000313" key="6">
    <source>
        <dbReference type="EMBL" id="KAB1155605.1"/>
    </source>
</evidence>
<dbReference type="InterPro" id="IPR041248">
    <property type="entry name" value="YDG"/>
</dbReference>
<dbReference type="SUPFAM" id="SSF49265">
    <property type="entry name" value="Fibronectin type III"/>
    <property type="match status" value="1"/>
</dbReference>
<evidence type="ECO:0000256" key="2">
    <source>
        <dbReference type="SAM" id="Phobius"/>
    </source>
</evidence>
<dbReference type="InterPro" id="IPR013783">
    <property type="entry name" value="Ig-like_fold"/>
</dbReference>
<feature type="domain" description="Starch-binding module 26" evidence="3">
    <location>
        <begin position="439"/>
        <end position="507"/>
    </location>
</feature>
<dbReference type="Pfam" id="PF19081">
    <property type="entry name" value="Ig_7"/>
    <property type="match status" value="1"/>
</dbReference>
<evidence type="ECO:0000259" key="3">
    <source>
        <dbReference type="Pfam" id="PF16738"/>
    </source>
</evidence>
<proteinExistence type="predicted"/>
<sequence>MNTLFRKRNNKIPNQFIYIFKPKIMINTLLNWKKTTPISLEKILPSLSIKSKVIDGYVVIKHMSTIIVLLALLFVSNDLFSQANNMANNTDFNATYGNQQMALAGSSTGTNNQIWTFRAKAKGTVVSGTYFYQFNDFNYNSNRVWNLNTPTYNTIATAIYGTGGYNGGIKMGATNVNNYYTFNIRKNLSTYSNSDMAILETTFNPTTITSYTTPSGIIASQTATVTVTLPSNLQTNEYLYLGWSTDNFATSGNSGIVSVATNPSTGNYTFTIPGAAASSIVSFYPFTSVSSSTPSYANAPLLTLNMRSSTGVNNAGVYSSYTVAGPTITLGTSSGTYNVAVNGTSTVQTSSVSGSNLTTDILATAPTSPAYYEVSSDGTTWGSTATFTQVGGNVSGTLSIRYKPTAVENAVAKNIVLTSTGATTKNYTATGTAPNSITVQFQIPGNWSGTTVKVYAFNGGTVNTVGFPGSDMTNVGGGWYSYQLTYTNANTSLLFDNGTSSYQTNDITGVSTSTCWNTTSGSSGVKYVVATTSCPSSSPSVTTPTVTSITNNSAVLGATITNQNASAVTDYGTVYNTSTGVTTQNKLSAGTNPGTVPPSFTYTHSRSLSAETQYFYKGYATNGSGDGLSLEGNFYTLSNPASGTSTVAVANPSSSTLDLSWTTATFPGSGAGTKGYILLRANSPTVPSLSNSNGAAPVAGAGTTIVSSTIFSPTTSFTVSSLAQSQTYNFVLIPFTANATSTAATYNYLTGFAPTASGTTLAGPAITSISGTISGGTGIYTGETITINGTNLSGATAVSFNGVAGTIVGTPGASSFQAKMLDGTNASGNISVTISGGPLTTAFIFLGYRTAAAGNWTTSGTWTGGILPSSSNRLITINDFVDITTDLSGTQTGAFTINATGKITFGVSGNLKIQTGNAFTNNGIVDMTSGGTFEFVGGATFTNNNTFTSGIGTVNFSGGSTTLAGTTAITFNNLFNSSSLSISKIPTIAGIFRINGGSVATANAIIYSPGSTLTYATGGNYTTGNEWKVGTTTGTAVPSNVTIISSIVNPTGNALTCPGTLTINNTGIFGMNNNSTPFTVTGDLIINSGGLFRYSFASTNSPLTVNGSIDIKSGGVLNLTNANSGCDMTVGGGFKNAGTFTHNNRRVTLNGSSAQVIDGGNWNNFDLVTNAFYDLTISNSNGGVSLGSAVCVTNSLTLSNGIVSTNSNLLRVTSTNSGAVSGFSGNSYINGSLQRALPGSLASGSTYVFPVGKLGGTNPGYYPMSLVNPITTSPVNLTAEAFNTTSNGVLGSGLFSISNTEYWSLASTGAFTSSTYSLQRVATNSNTFDAIARSANVSPASTFTSIGGTPSGTSINGSSSASGATQQYFAFARLSPVITLGSTPLAGFSTTQCINSTSSVQTFTVAGTSLNGDITLTPPANFEISKTSSSAGFVDSTGSITVSPTNSTVAPTTIFVRFKPTAAIAYSDNISVATANATTQNVAVSGTGVAEPIAGTISADTSVCLGQGTTVNVTSSFGAIQWERSTNNVTWHAITGATATSYSPTAHTVTTYYRAIASNGSCTPVTSATSTITLKDVSTSSAAASLYATNWTDGQDDTRPGLGPWIMSPSTNNAFAGFFIGSSNLNDAGTPSLPNINTSSRAWGMYSNTSNTASAVRAITNTLYIGQSISFSLDSGSIKNGGTVGMGLQNASSENLMELYFVGGQSNYTLNDGTNTNTDTGVPFTRGGIEVVITLVSSSSYNITIIRKNDGSSYSFTSRSLKIPTNARVVSRIRFFSFNSGNNLDGGADVDYNTFVNNLSLSNPNITTQPSATAREYCLGATAAGLSVAASGTNLSYAWKSSTQNSTTLGTISGVLGTSASYTPDTTTAGSLWYFCVVTSDCGTSTSTVSGEYKINPLPTVVSSSSTSVTYDGGAKTSSATASAGSTIDFYDAATNGTLQGSAGTTTTTATPSRTTAGVYTFYAEARNLTSGCVSTDRTTVTLTIAKAASTISVTGATSFVYNAALQGPSTATVTGSTGLVTYSYEGVSPTTYDASNAKPKNVGDYTVTATVAADDNYLTANSGAISFSITPFGLTVSGTLTTSDKEYDTTDAATISGGSIAAQILGSDEVLLVQEGTFPSKNAGNNLAVTAAFRLIGGQALNYTLTQPNVPNASINKKEVTIINLATADKVYDKTNTAILSVVPATELQGEFPVDTANLSFTPSGYYASANVGNWTITSTTELTGSEKDNYILTQPEFTQKKDITPVGLTVTGITADNKVYDGNTDAVINTAGATLSGVLPGETAGVVLSTVSATGAFGTKDFGTGKTVTISGLSISGADSGNYSINSTVATTANIDRRPITITATSQTKCAGGAFSGSGDLNVGFTKNYNVAGDILSVTLTVIGNDGSLAGSYPIRPSLATPGASNYIINYVDGTLTVNQSPTATISGTVATCFGSSPQVTFTGANGAGTTGLGGTLQYEFTYKVGAGGTPTTITTVAGSATTFIVAPTTVVGAVDYILISVRDIVSGCSNASTPGTATVTTGICTQIRASQCGQFVPTIGTVIQANPVTGATQYRFEITLTTAPNTVTVYTWPNYYFNPTTVLGNGGLAYGKEYSIRVKPFIGATEYPYGGACIVKAPLAPPTPALTTTIRPTQCGKTLPQLSTVVQASPVSTATRYEFRVTDANGTRPIVSSTTNGFNILTGLVGGAVYDTDYFIEVQCFTGVGGVTPLTTWGAGCIVRTPSLPFSKLVTSQCNKTVTNLTSTLYASTVFLAEGYRFRVRLQSNPLSSRVVEKTSGNMSALTVAELSGGYAASTVYLVDVAVKYNGLWQEAYGGDVCTITTPTARMNTNSVESIFNVKAFPNPFASHFSLDIESSSDALVEMKVYDMIGRQLEAKQATVSELSTREIGRNYPSGVYNVIVSQGDKVKSIRMVKR</sequence>
<feature type="domain" description="YDG" evidence="4">
    <location>
        <begin position="2246"/>
        <end position="2330"/>
    </location>
</feature>
<dbReference type="OrthoDB" id="9813840at2"/>
<dbReference type="EMBL" id="WAEM01000005">
    <property type="protein sequence ID" value="KAB1155605.1"/>
    <property type="molecule type" value="Genomic_DNA"/>
</dbReference>
<accession>A0A7J5ADI0</accession>
<evidence type="ECO:0000313" key="7">
    <source>
        <dbReference type="Proteomes" id="UP000490922"/>
    </source>
</evidence>
<evidence type="ECO:0000259" key="5">
    <source>
        <dbReference type="Pfam" id="PF19081"/>
    </source>
</evidence>
<feature type="domain" description="Ig-like" evidence="5">
    <location>
        <begin position="1899"/>
        <end position="1985"/>
    </location>
</feature>
<dbReference type="Gene3D" id="2.60.40.10">
    <property type="entry name" value="Immunoglobulins"/>
    <property type="match status" value="1"/>
</dbReference>
<reference evidence="6 7" key="1">
    <citation type="submission" date="2019-09" db="EMBL/GenBank/DDBJ databases">
        <title>Flavobacterium sp. nov., isolated from glacier ice.</title>
        <authorList>
            <person name="Liu Q."/>
        </authorList>
    </citation>
    <scope>NUCLEOTIDE SEQUENCE [LARGE SCALE GENOMIC DNA]</scope>
    <source>
        <strain evidence="6 7">NBRC 112527</strain>
    </source>
</reference>
<dbReference type="InterPro" id="IPR044023">
    <property type="entry name" value="Ig_7"/>
</dbReference>
<keyword evidence="2" id="KW-0472">Membrane</keyword>
<feature type="transmembrane region" description="Helical" evidence="2">
    <location>
        <begin position="56"/>
        <end position="75"/>
    </location>
</feature>